<dbReference type="PRINTS" id="PR01438">
    <property type="entry name" value="UNVRSLSTRESS"/>
</dbReference>
<dbReference type="AlphaFoldDB" id="A0A5D0MN01"/>
<comment type="caution">
    <text evidence="3">The sequence shown here is derived from an EMBL/GenBank/DDBJ whole genome shotgun (WGS) entry which is preliminary data.</text>
</comment>
<dbReference type="SUPFAM" id="SSF52402">
    <property type="entry name" value="Adenine nucleotide alpha hydrolases-like"/>
    <property type="match status" value="2"/>
</dbReference>
<evidence type="ECO:0000313" key="3">
    <source>
        <dbReference type="EMBL" id="TYB32851.1"/>
    </source>
</evidence>
<proteinExistence type="inferred from homology"/>
<dbReference type="PANTHER" id="PTHR46268:SF15">
    <property type="entry name" value="UNIVERSAL STRESS PROTEIN HP_0031"/>
    <property type="match status" value="1"/>
</dbReference>
<dbReference type="PANTHER" id="PTHR46268">
    <property type="entry name" value="STRESS RESPONSE PROTEIN NHAX"/>
    <property type="match status" value="1"/>
</dbReference>
<reference evidence="3 4" key="1">
    <citation type="submission" date="2019-08" db="EMBL/GenBank/DDBJ databases">
        <title>Genomic characterization of a novel candidate phylum (ARYD3) from a high temperature, high salinity tertiary oil reservoir in north central Oklahoma, USA.</title>
        <authorList>
            <person name="Youssef N.H."/>
            <person name="Yadav A."/>
            <person name="Elshahed M.S."/>
        </authorList>
    </citation>
    <scope>NUCLEOTIDE SEQUENCE [LARGE SCALE GENOMIC DNA]</scope>
    <source>
        <strain evidence="3">ARYD1</strain>
    </source>
</reference>
<dbReference type="CDD" id="cd00293">
    <property type="entry name" value="USP-like"/>
    <property type="match status" value="2"/>
</dbReference>
<gene>
    <name evidence="3" type="ORF">FXF49_09315</name>
</gene>
<sequence>MKIVNHILLCLDLSEIDEDIVHYSAVIAKSFSVEKITITHIVQPSDLPKKDEDSLNEVKSSIDEMISIEFENFLKKELGENMIINIYTQIAEDEGLETIISNVEDMNVDMLVIGQKYGEYRQKFHSRKPFAESDCDVLFVPENPPLQITRVLCAIDYSDVSKAAFAKAFYLHKNQNSDLICYYLQDISRTYFPATTSTSENYIQSKAETKHRNFLSQFSLKPEDYPLKIGTGEQLTSEAEKLYKTADENKADLIIIGASGKTSNETSLLGNIAETLRRMDTYIPIMVTKDFRNKDMLSQLFS</sequence>
<dbReference type="Pfam" id="PF00582">
    <property type="entry name" value="Usp"/>
    <property type="match status" value="2"/>
</dbReference>
<organism evidence="3 4">
    <name type="scientific">Flexistipes sinusarabici</name>
    <dbReference type="NCBI Taxonomy" id="2352"/>
    <lineage>
        <taxon>Bacteria</taxon>
        <taxon>Pseudomonadati</taxon>
        <taxon>Deferribacterota</taxon>
        <taxon>Deferribacteres</taxon>
        <taxon>Deferribacterales</taxon>
        <taxon>Flexistipitaceae</taxon>
        <taxon>Flexistipes</taxon>
    </lineage>
</organism>
<evidence type="ECO:0000313" key="4">
    <source>
        <dbReference type="Proteomes" id="UP000323337"/>
    </source>
</evidence>
<evidence type="ECO:0000259" key="2">
    <source>
        <dbReference type="Pfam" id="PF00582"/>
    </source>
</evidence>
<evidence type="ECO:0000256" key="1">
    <source>
        <dbReference type="ARBA" id="ARBA00008791"/>
    </source>
</evidence>
<dbReference type="InterPro" id="IPR014729">
    <property type="entry name" value="Rossmann-like_a/b/a_fold"/>
</dbReference>
<feature type="domain" description="UspA" evidence="2">
    <location>
        <begin position="149"/>
        <end position="276"/>
    </location>
</feature>
<dbReference type="Gene3D" id="3.40.50.620">
    <property type="entry name" value="HUPs"/>
    <property type="match status" value="2"/>
</dbReference>
<dbReference type="InterPro" id="IPR006016">
    <property type="entry name" value="UspA"/>
</dbReference>
<dbReference type="Proteomes" id="UP000323337">
    <property type="component" value="Unassembled WGS sequence"/>
</dbReference>
<comment type="similarity">
    <text evidence="1">Belongs to the universal stress protein A family.</text>
</comment>
<protein>
    <submittedName>
        <fullName evidence="3">Universal stress protein</fullName>
    </submittedName>
</protein>
<feature type="domain" description="UspA" evidence="2">
    <location>
        <begin position="5"/>
        <end position="117"/>
    </location>
</feature>
<accession>A0A5D0MN01</accession>
<dbReference type="InterPro" id="IPR006015">
    <property type="entry name" value="Universal_stress_UspA"/>
</dbReference>
<dbReference type="EMBL" id="VSIV01000246">
    <property type="protein sequence ID" value="TYB32851.1"/>
    <property type="molecule type" value="Genomic_DNA"/>
</dbReference>
<name>A0A5D0MN01_FLESI</name>
<dbReference type="RefSeq" id="WP_303701629.1">
    <property type="nucleotide sequence ID" value="NZ_VSIV01000246.1"/>
</dbReference>